<protein>
    <recommendedName>
        <fullName evidence="2">histidine kinase</fullName>
        <ecNumber evidence="2">2.7.13.3</ecNumber>
    </recommendedName>
</protein>
<accession>A0A859QGA3</accession>
<dbReference type="GO" id="GO:0004673">
    <property type="term" value="F:protein histidine kinase activity"/>
    <property type="evidence" value="ECO:0007669"/>
    <property type="project" value="UniProtKB-EC"/>
</dbReference>
<dbReference type="AlphaFoldDB" id="A0A859QGA3"/>
<dbReference type="SUPFAM" id="SSF55874">
    <property type="entry name" value="ATPase domain of HSP90 chaperone/DNA topoisomerase II/histidine kinase"/>
    <property type="match status" value="1"/>
</dbReference>
<proteinExistence type="predicted"/>
<gene>
    <name evidence="9" type="ORF">FKV68_30340</name>
</gene>
<evidence type="ECO:0000313" key="10">
    <source>
        <dbReference type="Proteomes" id="UP000510721"/>
    </source>
</evidence>
<keyword evidence="9" id="KW-0614">Plasmid</keyword>
<dbReference type="KEGG" id="emx:FKV68_30340"/>
<sequence>MALTGRLGALVLPTRLRSTSSCFVERVTPRFLLRANDLIKRWNAQPLAKQFLLIGGIVAMSAMLVVGAFVTSLIEGAVTRNSAATTALYVDSVIAPLLPDMQTTQVLDDTVARALDETLGQGALGNRLLAFRLWRSDGTILYSNEENMVGQRFELGDELRTAFGGEMVAQFKPADDAADETNQRAGKPLLEIYNPVLQPWSGQVVAVSEFHEIAHDFETSLSQARFLTWLAVAGFTLAFFIMLSAIVMRGSRTIEKQRHALRQRVDELSALLSQNEALRGRLQHASQRATALNENMLRRLGADLHDGPAQLVAFASLRLDSNALVSASTSAAVREREITAIKASLDEAMHEIRTICSGLVLPQIEMASLPELLERVVRAHEQRTGSTVELLLSDPPERLSPSAKICIYRFVQETLNNAYRHGGGVGQRVAQSTEGNRVCIAVADGGTGFDPKNIRPTSLGLAGLRERIESLGGTFEVDGAGPGTIARMSLGIEEIGQA</sequence>
<keyword evidence="4 9" id="KW-0418">Kinase</keyword>
<dbReference type="PANTHER" id="PTHR24421">
    <property type="entry name" value="NITRATE/NITRITE SENSOR PROTEIN NARX-RELATED"/>
    <property type="match status" value="1"/>
</dbReference>
<name>A0A859QGA3_9HYPH</name>
<evidence type="ECO:0000256" key="6">
    <source>
        <dbReference type="SAM" id="Coils"/>
    </source>
</evidence>
<dbReference type="Proteomes" id="UP000510721">
    <property type="component" value="Plasmid pEmeITTGR7c"/>
</dbReference>
<dbReference type="Gene3D" id="3.30.565.10">
    <property type="entry name" value="Histidine kinase-like ATPase, C-terminal domain"/>
    <property type="match status" value="1"/>
</dbReference>
<evidence type="ECO:0000256" key="4">
    <source>
        <dbReference type="ARBA" id="ARBA00022777"/>
    </source>
</evidence>
<evidence type="ECO:0000313" key="9">
    <source>
        <dbReference type="EMBL" id="QLL65613.1"/>
    </source>
</evidence>
<feature type="transmembrane region" description="Helical" evidence="7">
    <location>
        <begin position="226"/>
        <end position="248"/>
    </location>
</feature>
<keyword evidence="5" id="KW-0902">Two-component regulatory system</keyword>
<evidence type="ECO:0000259" key="8">
    <source>
        <dbReference type="Pfam" id="PF02518"/>
    </source>
</evidence>
<keyword evidence="7" id="KW-0812">Transmembrane</keyword>
<dbReference type="EC" id="2.7.13.3" evidence="2"/>
<evidence type="ECO:0000256" key="2">
    <source>
        <dbReference type="ARBA" id="ARBA00012438"/>
    </source>
</evidence>
<dbReference type="Pfam" id="PF02518">
    <property type="entry name" value="HATPase_c"/>
    <property type="match status" value="1"/>
</dbReference>
<dbReference type="GO" id="GO:0000160">
    <property type="term" value="P:phosphorelay signal transduction system"/>
    <property type="evidence" value="ECO:0007669"/>
    <property type="project" value="UniProtKB-KW"/>
</dbReference>
<evidence type="ECO:0000256" key="5">
    <source>
        <dbReference type="ARBA" id="ARBA00023012"/>
    </source>
</evidence>
<dbReference type="InterPro" id="IPR036890">
    <property type="entry name" value="HATPase_C_sf"/>
</dbReference>
<feature type="domain" description="Histidine kinase/HSP90-like ATPase" evidence="8">
    <location>
        <begin position="407"/>
        <end position="490"/>
    </location>
</feature>
<evidence type="ECO:0000256" key="7">
    <source>
        <dbReference type="SAM" id="Phobius"/>
    </source>
</evidence>
<dbReference type="PANTHER" id="PTHR24421:SF10">
    <property type="entry name" value="NITRATE_NITRITE SENSOR PROTEIN NARQ"/>
    <property type="match status" value="1"/>
</dbReference>
<keyword evidence="7" id="KW-1133">Transmembrane helix</keyword>
<feature type="transmembrane region" description="Helical" evidence="7">
    <location>
        <begin position="51"/>
        <end position="74"/>
    </location>
</feature>
<keyword evidence="7" id="KW-0472">Membrane</keyword>
<organism evidence="9 10">
    <name type="scientific">Sinorhizobium mexicanum</name>
    <dbReference type="NCBI Taxonomy" id="375549"/>
    <lineage>
        <taxon>Bacteria</taxon>
        <taxon>Pseudomonadati</taxon>
        <taxon>Pseudomonadota</taxon>
        <taxon>Alphaproteobacteria</taxon>
        <taxon>Hyphomicrobiales</taxon>
        <taxon>Rhizobiaceae</taxon>
        <taxon>Sinorhizobium/Ensifer group</taxon>
        <taxon>Sinorhizobium</taxon>
    </lineage>
</organism>
<evidence type="ECO:0000256" key="1">
    <source>
        <dbReference type="ARBA" id="ARBA00000085"/>
    </source>
</evidence>
<feature type="coiled-coil region" evidence="6">
    <location>
        <begin position="268"/>
        <end position="295"/>
    </location>
</feature>
<comment type="catalytic activity">
    <reaction evidence="1">
        <text>ATP + protein L-histidine = ADP + protein N-phospho-L-histidine.</text>
        <dbReference type="EC" id="2.7.13.3"/>
    </reaction>
</comment>
<geneLocation type="plasmid" evidence="10">
    <name>pemeittgr7c</name>
</geneLocation>
<keyword evidence="3" id="KW-0808">Transferase</keyword>
<reference evidence="9 10" key="1">
    <citation type="submission" date="2019-06" db="EMBL/GenBank/DDBJ databases">
        <title>Complete genome sequence of Ensifer mexicanus ITTG R7 isolated from nodules of Acacia angustissima (Mill.) Kuntze.</title>
        <authorList>
            <person name="Rincon-Rosales R."/>
            <person name="Rogel M.A."/>
            <person name="Guerrero G."/>
            <person name="Rincon-Molina C.I."/>
            <person name="Lopez-Lopez A."/>
            <person name="Martinez-Romero E."/>
        </authorList>
    </citation>
    <scope>NUCLEOTIDE SEQUENCE [LARGE SCALE GENOMIC DNA]</scope>
    <source>
        <strain evidence="9 10">ITTG R7</strain>
        <plasmid evidence="10">pemeittgr7c</plasmid>
    </source>
</reference>
<dbReference type="EMBL" id="CP041241">
    <property type="protein sequence ID" value="QLL65613.1"/>
    <property type="molecule type" value="Genomic_DNA"/>
</dbReference>
<dbReference type="CDD" id="cd16917">
    <property type="entry name" value="HATPase_UhpB-NarQ-NarX-like"/>
    <property type="match status" value="1"/>
</dbReference>
<evidence type="ECO:0000256" key="3">
    <source>
        <dbReference type="ARBA" id="ARBA00022679"/>
    </source>
</evidence>
<dbReference type="InterPro" id="IPR003594">
    <property type="entry name" value="HATPase_dom"/>
</dbReference>
<keyword evidence="6" id="KW-0175">Coiled coil</keyword>
<keyword evidence="10" id="KW-1185">Reference proteome</keyword>
<dbReference type="InterPro" id="IPR050482">
    <property type="entry name" value="Sensor_HK_TwoCompSys"/>
</dbReference>